<feature type="repeat" description="PPR" evidence="2">
    <location>
        <begin position="189"/>
        <end position="223"/>
    </location>
</feature>
<dbReference type="InterPro" id="IPR046960">
    <property type="entry name" value="PPR_At4g14850-like_plant"/>
</dbReference>
<proteinExistence type="predicted"/>
<dbReference type="InterPro" id="IPR002885">
    <property type="entry name" value="PPR_rpt"/>
</dbReference>
<dbReference type="OrthoDB" id="185373at2759"/>
<organism evidence="3 4">
    <name type="scientific">Ceratopteris richardii</name>
    <name type="common">Triangle waterfern</name>
    <dbReference type="NCBI Taxonomy" id="49495"/>
    <lineage>
        <taxon>Eukaryota</taxon>
        <taxon>Viridiplantae</taxon>
        <taxon>Streptophyta</taxon>
        <taxon>Embryophyta</taxon>
        <taxon>Tracheophyta</taxon>
        <taxon>Polypodiopsida</taxon>
        <taxon>Polypodiidae</taxon>
        <taxon>Polypodiales</taxon>
        <taxon>Pteridineae</taxon>
        <taxon>Pteridaceae</taxon>
        <taxon>Parkerioideae</taxon>
        <taxon>Ceratopteris</taxon>
    </lineage>
</organism>
<keyword evidence="1" id="KW-0677">Repeat</keyword>
<protein>
    <recommendedName>
        <fullName evidence="5">Pentatricopeptide repeat-containing protein</fullName>
    </recommendedName>
</protein>
<feature type="repeat" description="PPR" evidence="2">
    <location>
        <begin position="495"/>
        <end position="529"/>
    </location>
</feature>
<evidence type="ECO:0008006" key="5">
    <source>
        <dbReference type="Google" id="ProtNLM"/>
    </source>
</evidence>
<dbReference type="GO" id="GO:0009451">
    <property type="term" value="P:RNA modification"/>
    <property type="evidence" value="ECO:0007669"/>
    <property type="project" value="InterPro"/>
</dbReference>
<evidence type="ECO:0000256" key="1">
    <source>
        <dbReference type="ARBA" id="ARBA00022737"/>
    </source>
</evidence>
<keyword evidence="4" id="KW-1185">Reference proteome</keyword>
<feature type="repeat" description="PPR" evidence="2">
    <location>
        <begin position="87"/>
        <end position="121"/>
    </location>
</feature>
<name>A0A8T2RN76_CERRI</name>
<dbReference type="Pfam" id="PF01535">
    <property type="entry name" value="PPR"/>
    <property type="match status" value="5"/>
</dbReference>
<comment type="caution">
    <text evidence="3">The sequence shown here is derived from an EMBL/GenBank/DDBJ whole genome shotgun (WGS) entry which is preliminary data.</text>
</comment>
<dbReference type="FunFam" id="1.25.40.10:FF:000344">
    <property type="entry name" value="Pentatricopeptide repeat-containing protein"/>
    <property type="match status" value="1"/>
</dbReference>
<evidence type="ECO:0000313" key="3">
    <source>
        <dbReference type="EMBL" id="KAH7297886.1"/>
    </source>
</evidence>
<dbReference type="InterPro" id="IPR011990">
    <property type="entry name" value="TPR-like_helical_dom_sf"/>
</dbReference>
<reference evidence="3" key="1">
    <citation type="submission" date="2021-08" db="EMBL/GenBank/DDBJ databases">
        <title>WGS assembly of Ceratopteris richardii.</title>
        <authorList>
            <person name="Marchant D.B."/>
            <person name="Chen G."/>
            <person name="Jenkins J."/>
            <person name="Shu S."/>
            <person name="Leebens-Mack J."/>
            <person name="Grimwood J."/>
            <person name="Schmutz J."/>
            <person name="Soltis P."/>
            <person name="Soltis D."/>
            <person name="Chen Z.-H."/>
        </authorList>
    </citation>
    <scope>NUCLEOTIDE SEQUENCE</scope>
    <source>
        <strain evidence="3">Whitten #5841</strain>
        <tissue evidence="3">Leaf</tissue>
    </source>
</reference>
<dbReference type="SUPFAM" id="SSF48452">
    <property type="entry name" value="TPR-like"/>
    <property type="match status" value="1"/>
</dbReference>
<dbReference type="PROSITE" id="PS51375">
    <property type="entry name" value="PPR"/>
    <property type="match status" value="6"/>
</dbReference>
<dbReference type="PANTHER" id="PTHR24015:SF1703">
    <property type="entry name" value="OS12G0289800 PROTEIN"/>
    <property type="match status" value="1"/>
</dbReference>
<feature type="repeat" description="PPR" evidence="2">
    <location>
        <begin position="291"/>
        <end position="325"/>
    </location>
</feature>
<dbReference type="PANTHER" id="PTHR24015">
    <property type="entry name" value="OS07G0578800 PROTEIN-RELATED"/>
    <property type="match status" value="1"/>
</dbReference>
<dbReference type="Pfam" id="PF13041">
    <property type="entry name" value="PPR_2"/>
    <property type="match status" value="5"/>
</dbReference>
<dbReference type="AlphaFoldDB" id="A0A8T2RN76"/>
<dbReference type="FunFam" id="1.25.40.10:FF:000090">
    <property type="entry name" value="Pentatricopeptide repeat-containing protein, chloroplastic"/>
    <property type="match status" value="1"/>
</dbReference>
<dbReference type="FunFam" id="1.25.40.10:FF:000073">
    <property type="entry name" value="Pentatricopeptide repeat-containing protein chloroplastic"/>
    <property type="match status" value="1"/>
</dbReference>
<sequence length="678" mass="74197">MNQFSLQPEKNTEIVCSGLDDYSLVASLTACARRKDLHGGSKLHAVLLQKGLLRKNVFVGNALINMYAKCGILTQAEEVFDQLIIRDVVSWNALVAGYAQHGHCEKAMDSFHQMQQEGFSPDEVTFSCILKACASLRKVQRGKELHAKIVGTVSMVNNTVLGNALLDMYAKCGSLQKAQQVFDELPAQDVVSWNALIAGYCQHEHTQEALESFEQMKGEGFFPDVMTLGCLLKVCGSLGAKEKGKQIHAEICINGFLMKGTVLGNALIDMYTKCGDMAKAEQVLCNLPVRNIVSWNTLIAGYCLHGHPKEALTCFEHMKKEGLSPDKVTFGLVLKACGSIGSSDHGIIVHAEIARRQLLKMGIIHGNALVDMYAKCDELAKAQEVFDGLPFRDAISWTALIDGYSQHGQGEQALKCFEHMKSEGLSPDRVTFSCALKACGSIGAVDKGKDLHSEIARKGLLGKDTMLGGALVDMYCSCGALEMAREVFEELPFCNVITYSALIAGFCEHGYGEEALDYFEEMVGKDLIPDVVTFGCVLKACGSIGDVEKGQKHFDAMTTKYGINPSPEHYTCMVDIFGRAGDLEKAMATIRKMPSSDHLPAWFALMGACKKWGDVKLGKEAFENVVQIDEKATAAYLFMRDIYAAAGMQEDARMIESLGLAKGKQNFASFEEDYELII</sequence>
<dbReference type="GO" id="GO:0003729">
    <property type="term" value="F:mRNA binding"/>
    <property type="evidence" value="ECO:0007669"/>
    <property type="project" value="UniProtKB-ARBA"/>
</dbReference>
<dbReference type="Proteomes" id="UP000825935">
    <property type="component" value="Chromosome 25"/>
</dbReference>
<dbReference type="FunFam" id="1.25.40.10:FF:000031">
    <property type="entry name" value="Pentatricopeptide repeat-containing protein mitochondrial"/>
    <property type="match status" value="1"/>
</dbReference>
<evidence type="ECO:0000313" key="4">
    <source>
        <dbReference type="Proteomes" id="UP000825935"/>
    </source>
</evidence>
<evidence type="ECO:0000256" key="2">
    <source>
        <dbReference type="PROSITE-ProRule" id="PRU00708"/>
    </source>
</evidence>
<dbReference type="NCBIfam" id="TIGR00756">
    <property type="entry name" value="PPR"/>
    <property type="match status" value="6"/>
</dbReference>
<gene>
    <name evidence="3" type="ORF">KP509_25G017200</name>
</gene>
<feature type="repeat" description="PPR" evidence="2">
    <location>
        <begin position="393"/>
        <end position="427"/>
    </location>
</feature>
<accession>A0A8T2RN76</accession>
<dbReference type="Gene3D" id="1.25.40.10">
    <property type="entry name" value="Tetratricopeptide repeat domain"/>
    <property type="match status" value="5"/>
</dbReference>
<dbReference type="FunFam" id="1.25.40.10:FF:000381">
    <property type="entry name" value="Pentatricopeptide repeat-containing protein"/>
    <property type="match status" value="1"/>
</dbReference>
<feature type="repeat" description="PPR" evidence="2">
    <location>
        <begin position="566"/>
        <end position="600"/>
    </location>
</feature>
<dbReference type="EMBL" id="CM035430">
    <property type="protein sequence ID" value="KAH7297886.1"/>
    <property type="molecule type" value="Genomic_DNA"/>
</dbReference>